<evidence type="ECO:0000313" key="6">
    <source>
        <dbReference type="EMBL" id="HCE16835.1"/>
    </source>
</evidence>
<dbReference type="CDD" id="cd06267">
    <property type="entry name" value="PBP1_LacI_sugar_binding-like"/>
    <property type="match status" value="1"/>
</dbReference>
<dbReference type="Pfam" id="PF13377">
    <property type="entry name" value="Peripla_BP_3"/>
    <property type="match status" value="1"/>
</dbReference>
<gene>
    <name evidence="5" type="ORF">ATHL_03228</name>
    <name evidence="6" type="ORF">DEQ80_03155</name>
</gene>
<evidence type="ECO:0000313" key="8">
    <source>
        <dbReference type="Proteomes" id="UP000264141"/>
    </source>
</evidence>
<dbReference type="Gene3D" id="1.10.260.40">
    <property type="entry name" value="lambda repressor-like DNA-binding domains"/>
    <property type="match status" value="1"/>
</dbReference>
<dbReference type="PROSITE" id="PS50932">
    <property type="entry name" value="HTH_LACI_2"/>
    <property type="match status" value="1"/>
</dbReference>
<dbReference type="CDD" id="cd01392">
    <property type="entry name" value="HTH_LacI"/>
    <property type="match status" value="1"/>
</dbReference>
<keyword evidence="2" id="KW-0238">DNA-binding</keyword>
<evidence type="ECO:0000259" key="4">
    <source>
        <dbReference type="PROSITE" id="PS50932"/>
    </source>
</evidence>
<feature type="domain" description="HTH lacI-type" evidence="4">
    <location>
        <begin position="6"/>
        <end position="62"/>
    </location>
</feature>
<reference evidence="5" key="1">
    <citation type="journal article" date="2015" name="Genome Announc.">
        <title>Draft Genome Sequences of Anaerolinea thermolimosa IMO-1, Bellilinea caldifistulae GOMI-1, Leptolinea tardivitalis YMTK-2, Levilinea saccharolytica KIBI-1, Longilinea arvoryzae KOME-1, Previously Described as Members of the Class Anaerolineae (Chloroflexi).</title>
        <authorList>
            <person name="Matsuura N."/>
            <person name="Tourlousse M.D."/>
            <person name="Ohashi A."/>
            <person name="Hugenholtz P."/>
            <person name="Sekiguchi Y."/>
        </authorList>
    </citation>
    <scope>NUCLEOTIDE SEQUENCE</scope>
    <source>
        <strain evidence="5">IMO-1</strain>
    </source>
</reference>
<dbReference type="Proteomes" id="UP000264141">
    <property type="component" value="Unassembled WGS sequence"/>
</dbReference>
<dbReference type="EMBL" id="DPBP01000014">
    <property type="protein sequence ID" value="HCE16835.1"/>
    <property type="molecule type" value="Genomic_DNA"/>
</dbReference>
<dbReference type="InterPro" id="IPR028082">
    <property type="entry name" value="Peripla_BP_I"/>
</dbReference>
<keyword evidence="1" id="KW-0805">Transcription regulation</keyword>
<evidence type="ECO:0000256" key="1">
    <source>
        <dbReference type="ARBA" id="ARBA00023015"/>
    </source>
</evidence>
<organism evidence="6 8">
    <name type="scientific">Anaerolinea thermolimosa</name>
    <dbReference type="NCBI Taxonomy" id="229919"/>
    <lineage>
        <taxon>Bacteria</taxon>
        <taxon>Bacillati</taxon>
        <taxon>Chloroflexota</taxon>
        <taxon>Anaerolineae</taxon>
        <taxon>Anaerolineales</taxon>
        <taxon>Anaerolineaceae</taxon>
        <taxon>Anaerolinea</taxon>
    </lineage>
</organism>
<dbReference type="STRING" id="229919.GCA_001050195_03167"/>
<dbReference type="GO" id="GO:0000976">
    <property type="term" value="F:transcription cis-regulatory region binding"/>
    <property type="evidence" value="ECO:0007669"/>
    <property type="project" value="TreeGrafter"/>
</dbReference>
<evidence type="ECO:0000256" key="3">
    <source>
        <dbReference type="ARBA" id="ARBA00023163"/>
    </source>
</evidence>
<evidence type="ECO:0000313" key="7">
    <source>
        <dbReference type="Proteomes" id="UP000253922"/>
    </source>
</evidence>
<dbReference type="GO" id="GO:0003700">
    <property type="term" value="F:DNA-binding transcription factor activity"/>
    <property type="evidence" value="ECO:0007669"/>
    <property type="project" value="TreeGrafter"/>
</dbReference>
<evidence type="ECO:0000313" key="5">
    <source>
        <dbReference type="EMBL" id="GAP08326.1"/>
    </source>
</evidence>
<accession>A0A3D1JF38</accession>
<dbReference type="RefSeq" id="WP_062195844.1">
    <property type="nucleotide sequence ID" value="NZ_DF967966.1"/>
</dbReference>
<dbReference type="EMBL" id="DF967966">
    <property type="protein sequence ID" value="GAP08326.1"/>
    <property type="molecule type" value="Genomic_DNA"/>
</dbReference>
<dbReference type="PANTHER" id="PTHR30146">
    <property type="entry name" value="LACI-RELATED TRANSCRIPTIONAL REPRESSOR"/>
    <property type="match status" value="1"/>
</dbReference>
<dbReference type="SUPFAM" id="SSF47413">
    <property type="entry name" value="lambda repressor-like DNA-binding domains"/>
    <property type="match status" value="1"/>
</dbReference>
<protein>
    <submittedName>
        <fullName evidence="6">LacI family transcriptional regulator</fullName>
    </submittedName>
    <submittedName>
        <fullName evidence="5">Transcriptional regulator, LacI family</fullName>
    </submittedName>
</protein>
<reference evidence="7" key="2">
    <citation type="submission" date="2015-07" db="EMBL/GenBank/DDBJ databases">
        <title>Draft Genome Sequences of Anaerolinea thermolimosa IMO-1, Bellilinea caldifistulae GOMI-1, Leptolinea tardivitalis YMTK-2, Levilinea saccharolytica KIBI-1,Longilinea arvoryzae KOME-1, Previously Described as Members of the Anaerolineaceae (Chloroflexi).</title>
        <authorList>
            <person name="Sekiguchi Y."/>
            <person name="Ohashi A."/>
            <person name="Matsuura N."/>
            <person name="Tourlousse M.D."/>
        </authorList>
    </citation>
    <scope>NUCLEOTIDE SEQUENCE [LARGE SCALE GENOMIC DNA]</scope>
    <source>
        <strain evidence="7">IMO-1</strain>
    </source>
</reference>
<name>A0A3D1JF38_9CHLR</name>
<dbReference type="InterPro" id="IPR000843">
    <property type="entry name" value="HTH_LacI"/>
</dbReference>
<keyword evidence="3" id="KW-0804">Transcription</keyword>
<dbReference type="InterPro" id="IPR010982">
    <property type="entry name" value="Lambda_DNA-bd_dom_sf"/>
</dbReference>
<dbReference type="AlphaFoldDB" id="A0A3D1JF38"/>
<dbReference type="Gene3D" id="3.40.50.2300">
    <property type="match status" value="2"/>
</dbReference>
<dbReference type="Pfam" id="PF00356">
    <property type="entry name" value="LacI"/>
    <property type="match status" value="1"/>
</dbReference>
<dbReference type="Proteomes" id="UP000253922">
    <property type="component" value="Unassembled WGS sequence"/>
</dbReference>
<dbReference type="OrthoDB" id="156657at2"/>
<dbReference type="SMART" id="SM00354">
    <property type="entry name" value="HTH_LACI"/>
    <property type="match status" value="1"/>
</dbReference>
<evidence type="ECO:0000256" key="2">
    <source>
        <dbReference type="ARBA" id="ARBA00023125"/>
    </source>
</evidence>
<keyword evidence="7" id="KW-1185">Reference proteome</keyword>
<dbReference type="InterPro" id="IPR046335">
    <property type="entry name" value="LacI/GalR-like_sensor"/>
</dbReference>
<dbReference type="SUPFAM" id="SSF53822">
    <property type="entry name" value="Periplasmic binding protein-like I"/>
    <property type="match status" value="1"/>
</dbReference>
<reference evidence="6 8" key="3">
    <citation type="journal article" date="2018" name="Nat. Biotechnol.">
        <title>A standardized bacterial taxonomy based on genome phylogeny substantially revises the tree of life.</title>
        <authorList>
            <person name="Parks D.H."/>
            <person name="Chuvochina M."/>
            <person name="Waite D.W."/>
            <person name="Rinke C."/>
            <person name="Skarshewski A."/>
            <person name="Chaumeil P.A."/>
            <person name="Hugenholtz P."/>
        </authorList>
    </citation>
    <scope>NUCLEOTIDE SEQUENCE [LARGE SCALE GENOMIC DNA]</scope>
    <source>
        <strain evidence="6">UBA8781</strain>
    </source>
</reference>
<sequence length="339" mass="37481">MKQRKPTQFDVARVAGVSQTTVSLVLNNPDTQSVPPETRTKVLEAIRQLGYIPNSAARTLRTTRTHTLACIIPSITNPFYPAFVSGVQNTAEANGYEIIIYNTQADANREAKVIHLARQGRADGVVGVFFHLHARDLQSLFEQNIAVARLEVRRHSAGELPLDNIYVDNQAAARDATTYLLRKGHRRLAMITGFFGPREARREGFLQALRLVEEHLESDIIEVETYDERGGYEGMHRLLQRPPGECPTAIFAANDLMAIGAMKAIREAGLRVPDDLSVIGFDDIPAASLVTPALTTIRQFQHEMGARAAQLVIERLNGHAPAGGRVVEMPYELVIRESA</sequence>
<proteinExistence type="predicted"/>
<dbReference type="PANTHER" id="PTHR30146:SF109">
    <property type="entry name" value="HTH-TYPE TRANSCRIPTIONAL REGULATOR GALS"/>
    <property type="match status" value="1"/>
</dbReference>